<comment type="caution">
    <text evidence="2">The sequence shown here is derived from an EMBL/GenBank/DDBJ whole genome shotgun (WGS) entry which is preliminary data.</text>
</comment>
<evidence type="ECO:0000259" key="1">
    <source>
        <dbReference type="Pfam" id="PF20167"/>
    </source>
</evidence>
<evidence type="ECO:0000313" key="2">
    <source>
        <dbReference type="EMBL" id="MCI41397.1"/>
    </source>
</evidence>
<evidence type="ECO:0000313" key="3">
    <source>
        <dbReference type="Proteomes" id="UP000265520"/>
    </source>
</evidence>
<protein>
    <recommendedName>
        <fullName evidence="1">Putative plant transposon protein domain-containing protein</fullName>
    </recommendedName>
</protein>
<keyword evidence="3" id="KW-1185">Reference proteome</keyword>
<accession>A0A392RZ17</accession>
<dbReference type="AlphaFoldDB" id="A0A392RZ17"/>
<feature type="non-terminal residue" evidence="2">
    <location>
        <position position="116"/>
    </location>
</feature>
<organism evidence="2 3">
    <name type="scientific">Trifolium medium</name>
    <dbReference type="NCBI Taxonomy" id="97028"/>
    <lineage>
        <taxon>Eukaryota</taxon>
        <taxon>Viridiplantae</taxon>
        <taxon>Streptophyta</taxon>
        <taxon>Embryophyta</taxon>
        <taxon>Tracheophyta</taxon>
        <taxon>Spermatophyta</taxon>
        <taxon>Magnoliopsida</taxon>
        <taxon>eudicotyledons</taxon>
        <taxon>Gunneridae</taxon>
        <taxon>Pentapetalae</taxon>
        <taxon>rosids</taxon>
        <taxon>fabids</taxon>
        <taxon>Fabales</taxon>
        <taxon>Fabaceae</taxon>
        <taxon>Papilionoideae</taxon>
        <taxon>50 kb inversion clade</taxon>
        <taxon>NPAAA clade</taxon>
        <taxon>Hologalegina</taxon>
        <taxon>IRL clade</taxon>
        <taxon>Trifolieae</taxon>
        <taxon>Trifolium</taxon>
    </lineage>
</organism>
<name>A0A392RZ17_9FABA</name>
<feature type="domain" description="Putative plant transposon protein" evidence="1">
    <location>
        <begin position="7"/>
        <end position="105"/>
    </location>
</feature>
<dbReference type="Proteomes" id="UP000265520">
    <property type="component" value="Unassembled WGS sequence"/>
</dbReference>
<dbReference type="EMBL" id="LXQA010291842">
    <property type="protein sequence ID" value="MCI41397.1"/>
    <property type="molecule type" value="Genomic_DNA"/>
</dbReference>
<proteinExistence type="predicted"/>
<reference evidence="2 3" key="1">
    <citation type="journal article" date="2018" name="Front. Plant Sci.">
        <title>Red Clover (Trifolium pratense) and Zigzag Clover (T. medium) - A Picture of Genomic Similarities and Differences.</title>
        <authorList>
            <person name="Dluhosova J."/>
            <person name="Istvanek J."/>
            <person name="Nedelnik J."/>
            <person name="Repkova J."/>
        </authorList>
    </citation>
    <scope>NUCLEOTIDE SEQUENCE [LARGE SCALE GENOMIC DNA]</scope>
    <source>
        <strain evidence="3">cv. 10/8</strain>
        <tissue evidence="2">Leaf</tissue>
    </source>
</reference>
<sequence>MQEIAEEYGWMEFNSMIGECNISWVEEFYANALGRTDDDYTSYVRGVEISYAPDVIDTIFGFRQEEHCLVRQRRESAHTDEEYTEMLQTLALPGRDWHYTSRGVRSCLQITDMMPV</sequence>
<dbReference type="InterPro" id="IPR046796">
    <property type="entry name" value="Transposase_32_dom"/>
</dbReference>
<dbReference type="Pfam" id="PF20167">
    <property type="entry name" value="Transposase_32"/>
    <property type="match status" value="1"/>
</dbReference>